<proteinExistence type="predicted"/>
<dbReference type="InterPro" id="IPR045518">
    <property type="entry name" value="2EXR"/>
</dbReference>
<accession>A0ABY6U6F1</accession>
<sequence>MTSITQAQAGVSPQQLTHFHLFPKLPTEIRLKIWRSAICIHETPRLHYYSLFNEDYDGYRQSFLPRLISIYMNLPGRKKQHLHPKDKKPKRFDRRLLRSNPSQFTWAEASRVHYYWNAGLRTACWESRTALTEYYTRLVRGEAELSAIKELSRQKSPPPTKPSPSEEDLSSNRPLSGDEKNKIALERTKATLPVKGENVYLDLWTVDIVCFRFPKEHMAACVYFEWDEFLTRLPFFQLPYVSDLNLAFEFEDGWEKGLGDTRESVCEHLSEASTRGLVMRAWWDWQTGRIPSWARMYLINPRNDLPRHYRLADGFRYFYDPVYSPKYHCKTGDGPIFVDEQHRYFDGQHRSFFDGEKGYVESYSWDEDGPDFLYIHNDVPICNFILKMERFCRPVSRNIDVSLPNTDQHFFRVLRLLPGDKTPPKI</sequence>
<comment type="caution">
    <text evidence="3">The sequence shown here is derived from an EMBL/GenBank/DDBJ whole genome shotgun (WGS) entry which is preliminary data.</text>
</comment>
<evidence type="ECO:0000259" key="2">
    <source>
        <dbReference type="Pfam" id="PF20150"/>
    </source>
</evidence>
<keyword evidence="4" id="KW-1185">Reference proteome</keyword>
<evidence type="ECO:0000313" key="4">
    <source>
        <dbReference type="Proteomes" id="UP000766486"/>
    </source>
</evidence>
<evidence type="ECO:0000256" key="1">
    <source>
        <dbReference type="SAM" id="MobiDB-lite"/>
    </source>
</evidence>
<protein>
    <recommendedName>
        <fullName evidence="2">2EXR domain-containing protein</fullName>
    </recommendedName>
</protein>
<dbReference type="EMBL" id="CABFNS010000755">
    <property type="protein sequence ID" value="VUC26647.1"/>
    <property type="molecule type" value="Genomic_DNA"/>
</dbReference>
<name>A0ABY6U6F1_BIOOC</name>
<dbReference type="Pfam" id="PF20150">
    <property type="entry name" value="2EXR"/>
    <property type="match status" value="1"/>
</dbReference>
<evidence type="ECO:0000313" key="3">
    <source>
        <dbReference type="EMBL" id="VUC26647.1"/>
    </source>
</evidence>
<feature type="region of interest" description="Disordered" evidence="1">
    <location>
        <begin position="149"/>
        <end position="180"/>
    </location>
</feature>
<organism evidence="3 4">
    <name type="scientific">Bionectria ochroleuca</name>
    <name type="common">Gliocladium roseum</name>
    <dbReference type="NCBI Taxonomy" id="29856"/>
    <lineage>
        <taxon>Eukaryota</taxon>
        <taxon>Fungi</taxon>
        <taxon>Dikarya</taxon>
        <taxon>Ascomycota</taxon>
        <taxon>Pezizomycotina</taxon>
        <taxon>Sordariomycetes</taxon>
        <taxon>Hypocreomycetidae</taxon>
        <taxon>Hypocreales</taxon>
        <taxon>Bionectriaceae</taxon>
        <taxon>Clonostachys</taxon>
    </lineage>
</organism>
<feature type="domain" description="2EXR" evidence="2">
    <location>
        <begin position="19"/>
        <end position="140"/>
    </location>
</feature>
<reference evidence="3 4" key="1">
    <citation type="submission" date="2019-06" db="EMBL/GenBank/DDBJ databases">
        <authorList>
            <person name="Broberg M."/>
        </authorList>
    </citation>
    <scope>NUCLEOTIDE SEQUENCE [LARGE SCALE GENOMIC DNA]</scope>
</reference>
<dbReference type="Proteomes" id="UP000766486">
    <property type="component" value="Unassembled WGS sequence"/>
</dbReference>
<gene>
    <name evidence="3" type="ORF">CLO192961_LOCUS193997</name>
</gene>